<dbReference type="PANTHER" id="PTHR42867:SF1">
    <property type="entry name" value="MEMBRANE PROTEIN-RELATED"/>
    <property type="match status" value="1"/>
</dbReference>
<keyword evidence="1" id="KW-0472">Membrane</keyword>
<keyword evidence="1" id="KW-0812">Transmembrane</keyword>
<dbReference type="Pfam" id="PF07136">
    <property type="entry name" value="DUF1385"/>
    <property type="match status" value="1"/>
</dbReference>
<dbReference type="EMBL" id="BARW01007622">
    <property type="protein sequence ID" value="GAI74319.1"/>
    <property type="molecule type" value="Genomic_DNA"/>
</dbReference>
<dbReference type="InterPro" id="IPR010787">
    <property type="entry name" value="DUF1385"/>
</dbReference>
<dbReference type="AlphaFoldDB" id="X1T2P8"/>
<sequence length="144" mass="15924">MLSRSFFISGFTMEERFHYGGQAVIEGVMIRGQKAVVTVVRRPSGSLVVATQPLSTMYTGWMRKAPLIRGIIVLIEAMTIGIKALLYSANVSLEEEEEKVSGLLLWSMVIVALAIAVGLFFMAPLFLTKLLDPYINSSLVFHLI</sequence>
<protein>
    <recommendedName>
        <fullName evidence="3">DUF1385 domain-containing protein</fullName>
    </recommendedName>
</protein>
<evidence type="ECO:0008006" key="3">
    <source>
        <dbReference type="Google" id="ProtNLM"/>
    </source>
</evidence>
<organism evidence="2">
    <name type="scientific">marine sediment metagenome</name>
    <dbReference type="NCBI Taxonomy" id="412755"/>
    <lineage>
        <taxon>unclassified sequences</taxon>
        <taxon>metagenomes</taxon>
        <taxon>ecological metagenomes</taxon>
    </lineage>
</organism>
<accession>X1T2P8</accession>
<dbReference type="PANTHER" id="PTHR42867">
    <property type="entry name" value="MEMBRANE PROTEIN-RELATED"/>
    <property type="match status" value="1"/>
</dbReference>
<gene>
    <name evidence="2" type="ORF">S12H4_15822</name>
</gene>
<feature type="transmembrane region" description="Helical" evidence="1">
    <location>
        <begin position="106"/>
        <end position="127"/>
    </location>
</feature>
<feature type="non-terminal residue" evidence="2">
    <location>
        <position position="144"/>
    </location>
</feature>
<feature type="transmembrane region" description="Helical" evidence="1">
    <location>
        <begin position="67"/>
        <end position="86"/>
    </location>
</feature>
<comment type="caution">
    <text evidence="2">The sequence shown here is derived from an EMBL/GenBank/DDBJ whole genome shotgun (WGS) entry which is preliminary data.</text>
</comment>
<evidence type="ECO:0000256" key="1">
    <source>
        <dbReference type="SAM" id="Phobius"/>
    </source>
</evidence>
<proteinExistence type="predicted"/>
<name>X1T2P8_9ZZZZ</name>
<reference evidence="2" key="1">
    <citation type="journal article" date="2014" name="Front. Microbiol.">
        <title>High frequency of phylogenetically diverse reductive dehalogenase-homologous genes in deep subseafloor sedimentary metagenomes.</title>
        <authorList>
            <person name="Kawai M."/>
            <person name="Futagami T."/>
            <person name="Toyoda A."/>
            <person name="Takaki Y."/>
            <person name="Nishi S."/>
            <person name="Hori S."/>
            <person name="Arai W."/>
            <person name="Tsubouchi T."/>
            <person name="Morono Y."/>
            <person name="Uchiyama I."/>
            <person name="Ito T."/>
            <person name="Fujiyama A."/>
            <person name="Inagaki F."/>
            <person name="Takami H."/>
        </authorList>
    </citation>
    <scope>NUCLEOTIDE SEQUENCE</scope>
    <source>
        <strain evidence="2">Expedition CK06-06</strain>
    </source>
</reference>
<keyword evidence="1" id="KW-1133">Transmembrane helix</keyword>
<evidence type="ECO:0000313" key="2">
    <source>
        <dbReference type="EMBL" id="GAI74319.1"/>
    </source>
</evidence>